<sequence>RLFSSWSKSEGRKYTSEQVRIGGLVPIELLEEESTANNRRKSTSRVGRDTNL</sequence>
<name>A0ACC3DIE6_9PEZI</name>
<protein>
    <submittedName>
        <fullName evidence="1">Uncharacterized protein</fullName>
    </submittedName>
</protein>
<dbReference type="Proteomes" id="UP001186974">
    <property type="component" value="Unassembled WGS sequence"/>
</dbReference>
<gene>
    <name evidence="1" type="ORF">LTS18_013018</name>
</gene>
<evidence type="ECO:0000313" key="2">
    <source>
        <dbReference type="Proteomes" id="UP001186974"/>
    </source>
</evidence>
<comment type="caution">
    <text evidence="1">The sequence shown here is derived from an EMBL/GenBank/DDBJ whole genome shotgun (WGS) entry which is preliminary data.</text>
</comment>
<evidence type="ECO:0000313" key="1">
    <source>
        <dbReference type="EMBL" id="KAK3076433.1"/>
    </source>
</evidence>
<accession>A0ACC3DIE6</accession>
<organism evidence="1 2">
    <name type="scientific">Coniosporium uncinatum</name>
    <dbReference type="NCBI Taxonomy" id="93489"/>
    <lineage>
        <taxon>Eukaryota</taxon>
        <taxon>Fungi</taxon>
        <taxon>Dikarya</taxon>
        <taxon>Ascomycota</taxon>
        <taxon>Pezizomycotina</taxon>
        <taxon>Dothideomycetes</taxon>
        <taxon>Dothideomycetes incertae sedis</taxon>
        <taxon>Coniosporium</taxon>
    </lineage>
</organism>
<reference evidence="1" key="1">
    <citation type="submission" date="2024-09" db="EMBL/GenBank/DDBJ databases">
        <title>Black Yeasts Isolated from many extreme environments.</title>
        <authorList>
            <person name="Coleine C."/>
            <person name="Stajich J.E."/>
            <person name="Selbmann L."/>
        </authorList>
    </citation>
    <scope>NUCLEOTIDE SEQUENCE</scope>
    <source>
        <strain evidence="1">CCFEE 5737</strain>
    </source>
</reference>
<feature type="non-terminal residue" evidence="1">
    <location>
        <position position="1"/>
    </location>
</feature>
<keyword evidence="2" id="KW-1185">Reference proteome</keyword>
<proteinExistence type="predicted"/>
<dbReference type="EMBL" id="JAWDJW010003975">
    <property type="protein sequence ID" value="KAK3076433.1"/>
    <property type="molecule type" value="Genomic_DNA"/>
</dbReference>